<evidence type="ECO:0000313" key="3">
    <source>
        <dbReference type="EMBL" id="KIO44834.1"/>
    </source>
</evidence>
<dbReference type="InterPro" id="IPR013486">
    <property type="entry name" value="SpoIID/LytB"/>
</dbReference>
<dbReference type="NCBIfam" id="TIGR02669">
    <property type="entry name" value="SpoIID_LytB"/>
    <property type="match status" value="1"/>
</dbReference>
<feature type="domain" description="Sporulation stage II protein D amidase enhancer LytB N-terminal" evidence="1">
    <location>
        <begin position="103"/>
        <end position="217"/>
    </location>
</feature>
<dbReference type="InterPro" id="IPR051922">
    <property type="entry name" value="Bact_Sporulation_Assoc"/>
</dbReference>
<dbReference type="OrthoDB" id="1110483at2"/>
<sequence>MRPHIEIGILFSPSIRFHLHGEFIEKNSGKTYRGEYTVCKRQEKIIFRQEKKEEVILSGFTLIPADYTSSHFELPDVIIGIHFHWERKENQKFKGSLKIIDEKKHLTAINILPLEDYLVSVISSEMSATSSLELLKAHAVISRSWLLAQKAKSFRRTANPSRVQTETEYIRWYDREDHLHFDVCADDHCQRYQGISKAYTPIVSQAVEATQGEILTYEGEVCDTRFSKCCGGVSELFENTWEPVNHAYLTKVIDTPVQTSTPDLRQEEEARKWILSSPDVFCNTRDKAILSNVLNDYDQETRNFFRWEVYYETTELSELVKSKLGIDFGRIVEIQPIERGVSGRLVKVKIVGTLKSMIIGKELVIRKAFSASHLYSSAFVVDSRKDSRNNTIGFTFKGAGWGHGVGLCQIGAAVMSEKGYNYREILAHYFPGTDLEKIDHE</sequence>
<dbReference type="AlphaFoldDB" id="A0A0C3RGX7"/>
<dbReference type="EMBL" id="JPIU01000038">
    <property type="protein sequence ID" value="KIO44834.1"/>
    <property type="molecule type" value="Genomic_DNA"/>
</dbReference>
<dbReference type="GO" id="GO:0030288">
    <property type="term" value="C:outer membrane-bounded periplasmic space"/>
    <property type="evidence" value="ECO:0007669"/>
    <property type="project" value="TreeGrafter"/>
</dbReference>
<dbReference type="GO" id="GO:0030435">
    <property type="term" value="P:sporulation resulting in formation of a cellular spore"/>
    <property type="evidence" value="ECO:0007669"/>
    <property type="project" value="InterPro"/>
</dbReference>
<dbReference type="Proteomes" id="UP000031980">
    <property type="component" value="Unassembled WGS sequence"/>
</dbReference>
<name>A0A0C3RGX7_9PORP</name>
<dbReference type="PANTHER" id="PTHR30032">
    <property type="entry name" value="N-ACETYLMURAMOYL-L-ALANINE AMIDASE-RELATED"/>
    <property type="match status" value="1"/>
</dbReference>
<evidence type="ECO:0000313" key="5">
    <source>
        <dbReference type="Proteomes" id="UP000031980"/>
    </source>
</evidence>
<evidence type="ECO:0000313" key="2">
    <source>
        <dbReference type="EMBL" id="KIO43119.1"/>
    </source>
</evidence>
<dbReference type="EMBL" id="JPIT01000032">
    <property type="protein sequence ID" value="KIO43119.1"/>
    <property type="molecule type" value="Genomic_DNA"/>
</dbReference>
<dbReference type="Proteomes" id="UP000031937">
    <property type="component" value="Unassembled WGS sequence"/>
</dbReference>
<reference evidence="3 5" key="1">
    <citation type="submission" date="2014-07" db="EMBL/GenBank/DDBJ databases">
        <title>Porphyromonadaceae bacterium OUH 308042 = ATCC BAA-2681 = DSM 28342 draft genome.</title>
        <authorList>
            <person name="Sydenham T.V."/>
            <person name="Hasman H."/>
            <person name="Justensen U.S."/>
        </authorList>
    </citation>
    <scope>NUCLEOTIDE SEQUENCE [LARGE SCALE GENOMIC DNA]</scope>
    <source>
        <strain evidence="3 5">OUH 308042</strain>
    </source>
</reference>
<protein>
    <submittedName>
        <fullName evidence="3">Amidase</fullName>
    </submittedName>
</protein>
<organism evidence="3 5">
    <name type="scientific">Sanguibacteroides justesenii</name>
    <dbReference type="NCBI Taxonomy" id="1547597"/>
    <lineage>
        <taxon>Bacteria</taxon>
        <taxon>Pseudomonadati</taxon>
        <taxon>Bacteroidota</taxon>
        <taxon>Bacteroidia</taxon>
        <taxon>Bacteroidales</taxon>
        <taxon>Porphyromonadaceae</taxon>
        <taxon>Sanguibacteroides</taxon>
    </lineage>
</organism>
<comment type="caution">
    <text evidence="3">The sequence shown here is derived from an EMBL/GenBank/DDBJ whole genome shotgun (WGS) entry which is preliminary data.</text>
</comment>
<reference evidence="2 4" key="2">
    <citation type="submission" date="2014-07" db="EMBL/GenBank/DDBJ databases">
        <title>Porphyromonadaceae bacterium OUH 334697 = ATCC BAA-2682 = DSM 28341 draft genome.</title>
        <authorList>
            <person name="Sydenham T.V."/>
            <person name="Hasman H."/>
            <person name="Justesen U.S."/>
        </authorList>
    </citation>
    <scope>NUCLEOTIDE SEQUENCE [LARGE SCALE GENOMIC DNA]</scope>
    <source>
        <strain evidence="2 4">OUH 334697</strain>
    </source>
</reference>
<dbReference type="PANTHER" id="PTHR30032:SF4">
    <property type="entry name" value="AMIDASE ENHANCER"/>
    <property type="match status" value="1"/>
</dbReference>
<gene>
    <name evidence="3" type="ORF">BA92_07370</name>
    <name evidence="2" type="ORF">IE90_12975</name>
</gene>
<accession>A0A0C3RGX7</accession>
<dbReference type="InterPro" id="IPR013693">
    <property type="entry name" value="SpoIID/LytB_N"/>
</dbReference>
<evidence type="ECO:0000259" key="1">
    <source>
        <dbReference type="Pfam" id="PF08486"/>
    </source>
</evidence>
<dbReference type="Pfam" id="PF08486">
    <property type="entry name" value="SpoIID"/>
    <property type="match status" value="1"/>
</dbReference>
<keyword evidence="5" id="KW-1185">Reference proteome</keyword>
<dbReference type="RefSeq" id="WP_041504240.1">
    <property type="nucleotide sequence ID" value="NZ_JPIT01000032.1"/>
</dbReference>
<proteinExistence type="predicted"/>
<evidence type="ECO:0000313" key="4">
    <source>
        <dbReference type="Proteomes" id="UP000031937"/>
    </source>
</evidence>